<reference evidence="1 2" key="1">
    <citation type="submission" date="2019-03" db="EMBL/GenBank/DDBJ databases">
        <title>San Antonio Military Medical Center submission to MRSN (WRAIR), pending publication.</title>
        <authorList>
            <person name="Blyth D.M."/>
            <person name="Mccarthy S.L."/>
            <person name="Schall S.E."/>
            <person name="Stam J.A."/>
            <person name="Ong A.C."/>
            <person name="Mcgann P.T."/>
        </authorList>
    </citation>
    <scope>NUCLEOTIDE SEQUENCE [LARGE SCALE GENOMIC DNA]</scope>
    <source>
        <strain evidence="1 2">MRSN571793</strain>
    </source>
</reference>
<gene>
    <name evidence="1" type="ORF">E2605_11925</name>
</gene>
<keyword evidence="2" id="KW-1185">Reference proteome</keyword>
<organism evidence="1 2">
    <name type="scientific">Dysgonomonas capnocytophagoides</name>
    <dbReference type="NCBI Taxonomy" id="45254"/>
    <lineage>
        <taxon>Bacteria</taxon>
        <taxon>Pseudomonadati</taxon>
        <taxon>Bacteroidota</taxon>
        <taxon>Bacteroidia</taxon>
        <taxon>Bacteroidales</taxon>
        <taxon>Dysgonomonadaceae</taxon>
        <taxon>Dysgonomonas</taxon>
    </lineage>
</organism>
<sequence>MIRITKQPASFSLAGNPVLFEIETDSADPVDVLVEVNGSSVNLIAYPYPKNLSYTADIEISDILKAHFDQDTSVPDDNIIVSALADFVLDYSVTIGTSKVELHTINGGISDQLALVLDEYGMDAFSYRLESTDRSFLFTTRTNSPNIILKESEVFPFIFLHPGQSISFKTANNRVITTPSMTKGTACLMDINTLRKTFYDLYKEVPTYFQILVENSYTFDITVTPNRISEDFHLLRFRNSLGGFEQMEITGRPYFTPEISDDYSWKKLNSRRTFETRKERNEISHKLTVETGYKTGDELFFLMDILSSDQVYLVSRDESIRRCMVKASSDIKIPFPVITPQSIALEISLLVSEKFYSPDVDFSAPGAWLLQTGFWNDFARWKDNKYWND</sequence>
<dbReference type="RefSeq" id="WP_134436599.1">
    <property type="nucleotide sequence ID" value="NZ_SOML01000007.1"/>
</dbReference>
<accession>A0A4Y8L0K0</accession>
<proteinExistence type="predicted"/>
<dbReference type="OrthoDB" id="1035767at2"/>
<evidence type="ECO:0000313" key="1">
    <source>
        <dbReference type="EMBL" id="TFD95548.1"/>
    </source>
</evidence>
<dbReference type="EMBL" id="SOML01000007">
    <property type="protein sequence ID" value="TFD95548.1"/>
    <property type="molecule type" value="Genomic_DNA"/>
</dbReference>
<evidence type="ECO:0000313" key="2">
    <source>
        <dbReference type="Proteomes" id="UP000297861"/>
    </source>
</evidence>
<protein>
    <submittedName>
        <fullName evidence="1">Uncharacterized protein</fullName>
    </submittedName>
</protein>
<comment type="caution">
    <text evidence="1">The sequence shown here is derived from an EMBL/GenBank/DDBJ whole genome shotgun (WGS) entry which is preliminary data.</text>
</comment>
<dbReference type="AlphaFoldDB" id="A0A4Y8L0K0"/>
<dbReference type="Proteomes" id="UP000297861">
    <property type="component" value="Unassembled WGS sequence"/>
</dbReference>
<name>A0A4Y8L0K0_9BACT</name>